<evidence type="ECO:0000313" key="1">
    <source>
        <dbReference type="EMBL" id="MBB5717879.1"/>
    </source>
</evidence>
<dbReference type="Gene3D" id="3.40.50.150">
    <property type="entry name" value="Vaccinia Virus protein VP39"/>
    <property type="match status" value="1"/>
</dbReference>
<dbReference type="Proteomes" id="UP000554342">
    <property type="component" value="Unassembled WGS sequence"/>
</dbReference>
<keyword evidence="2" id="KW-1185">Reference proteome</keyword>
<comment type="caution">
    <text evidence="1">The sequence shown here is derived from an EMBL/GenBank/DDBJ whole genome shotgun (WGS) entry which is preliminary data.</text>
</comment>
<evidence type="ECO:0008006" key="3">
    <source>
        <dbReference type="Google" id="ProtNLM"/>
    </source>
</evidence>
<accession>A0A840YWF3</accession>
<sequence>MPNATIAEPDESPKANMDAIYVQPDPRAYFRELASLNYVIPDHAKPVFRRVIAARRAQQAEQALTLVDLGCSYGVNAALLKYDLDMATLYDRWSDPTLDGMSADAVIANDQRFFGALGNDAGLEIIGIDQSQPAIAYAGAAHLLDDGIVDNLEEHALDGEQAERLSDADLVLSTGCIGYIGEATFDHLLPAVEQGRRPWFANFVLRMFPFDAISDLLAERGYVTEKLEGQTFVQRDFLSEEEQARVADELAALERDPSGMEANGQYHAEFFLSRPEEDARAAPMETLLAA</sequence>
<reference evidence="1 2" key="1">
    <citation type="submission" date="2020-08" db="EMBL/GenBank/DDBJ databases">
        <title>Genomic Encyclopedia of Type Strains, Phase IV (KMG-IV): sequencing the most valuable type-strain genomes for metagenomic binning, comparative biology and taxonomic classification.</title>
        <authorList>
            <person name="Goeker M."/>
        </authorList>
    </citation>
    <scope>NUCLEOTIDE SEQUENCE [LARGE SCALE GENOMIC DNA]</scope>
    <source>
        <strain evidence="1 2">DSM 27203</strain>
    </source>
</reference>
<protein>
    <recommendedName>
        <fullName evidence="3">Class I SAM-dependent methyltransferase</fullName>
    </recommendedName>
</protein>
<proteinExistence type="predicted"/>
<dbReference type="AlphaFoldDB" id="A0A840YWF3"/>
<gene>
    <name evidence="1" type="ORF">FHR23_000786</name>
</gene>
<organism evidence="1 2">
    <name type="scientific">Stakelama sediminis</name>
    <dbReference type="NCBI Taxonomy" id="463200"/>
    <lineage>
        <taxon>Bacteria</taxon>
        <taxon>Pseudomonadati</taxon>
        <taxon>Pseudomonadota</taxon>
        <taxon>Alphaproteobacteria</taxon>
        <taxon>Sphingomonadales</taxon>
        <taxon>Sphingomonadaceae</taxon>
        <taxon>Stakelama</taxon>
    </lineage>
</organism>
<name>A0A840YWF3_9SPHN</name>
<evidence type="ECO:0000313" key="2">
    <source>
        <dbReference type="Proteomes" id="UP000554342"/>
    </source>
</evidence>
<dbReference type="InterPro" id="IPR029063">
    <property type="entry name" value="SAM-dependent_MTases_sf"/>
</dbReference>
<dbReference type="EMBL" id="JACIJI010000001">
    <property type="protein sequence ID" value="MBB5717879.1"/>
    <property type="molecule type" value="Genomic_DNA"/>
</dbReference>
<dbReference type="RefSeq" id="WP_184001589.1">
    <property type="nucleotide sequence ID" value="NZ_BAABIF010000004.1"/>
</dbReference>
<dbReference type="SUPFAM" id="SSF53335">
    <property type="entry name" value="S-adenosyl-L-methionine-dependent methyltransferases"/>
    <property type="match status" value="1"/>
</dbReference>